<dbReference type="OrthoDB" id="5366531at2759"/>
<evidence type="ECO:0000313" key="1">
    <source>
        <dbReference type="EMBL" id="CCG82879.1"/>
    </source>
</evidence>
<dbReference type="EMBL" id="CAHR02000107">
    <property type="protein sequence ID" value="CCG82879.1"/>
    <property type="molecule type" value="Genomic_DNA"/>
</dbReference>
<protein>
    <recommendedName>
        <fullName evidence="3">Pentatricopeptide repeat protein</fullName>
    </recommendedName>
</protein>
<reference evidence="1 2" key="1">
    <citation type="journal article" date="2013" name="MBio">
        <title>Genome sequencing of the plant pathogen Taphrina deformans, the causal agent of peach leaf curl.</title>
        <authorList>
            <person name="Cisse O.H."/>
            <person name="Almeida J.M.G.C.F."/>
            <person name="Fonseca A."/>
            <person name="Kumar A.A."/>
            <person name="Salojaervi J."/>
            <person name="Overmyer K."/>
            <person name="Hauser P.M."/>
            <person name="Pagni M."/>
        </authorList>
    </citation>
    <scope>NUCLEOTIDE SEQUENCE [LARGE SCALE GENOMIC DNA]</scope>
    <source>
        <strain evidence="2">PYCC 5710 / ATCC 11124 / CBS 356.35 / IMI 108563 / JCM 9778 / NBRC 8474</strain>
    </source>
</reference>
<name>R4XAL7_TAPDE</name>
<dbReference type="AlphaFoldDB" id="R4XAL7"/>
<comment type="caution">
    <text evidence="1">The sequence shown here is derived from an EMBL/GenBank/DDBJ whole genome shotgun (WGS) entry which is preliminary data.</text>
</comment>
<dbReference type="Proteomes" id="UP000013776">
    <property type="component" value="Unassembled WGS sequence"/>
</dbReference>
<evidence type="ECO:0008006" key="3">
    <source>
        <dbReference type="Google" id="ProtNLM"/>
    </source>
</evidence>
<dbReference type="VEuPathDB" id="FungiDB:TAPDE_002999"/>
<sequence length="488" mass="55433">MEIDLTSVAKQALHQYTGKISRTNSCSSGEELSSEPRSFEHLLRRHVKYSDHATTLAFIESSLATTFELRQRARCTIGFFYGTLGNYDKLFTFCRSQYSAQHSSTEDAFWAATIKGAVKGGRALLPVLQTVESRGARIGPETLGICVELSQNLEESQQFISRMLSENMQVMLRGYAVFIRHVARSGDVRKAQHLLEVALRVSSATSISEKDASHLRRCFMLGLLEGAKYEELEVTHAQWCSQKLDRADAWNLVVRSRTVDRRVQQALEALREMGTRGMHVENATARELMGAVLRLRRPGRNPHVLDASDTRPYLQDIKTAISIGHKCLQLGGRTQPETWHEVMKRLSLYGEFDALEALTDWLIPQYSHVQSKMTIKRYYKYKPEQKLLSQTHAQHPLSRLIRQRDISAITTRGFVNDKPLEALNLIAKWHSMGVPVDAPAVQKRIEVGLKYLLRDLEMPQAFVEQVADKLRPVSKRLEIAHVIQNPLV</sequence>
<dbReference type="Gene3D" id="1.25.40.10">
    <property type="entry name" value="Tetratricopeptide repeat domain"/>
    <property type="match status" value="1"/>
</dbReference>
<organism evidence="1 2">
    <name type="scientific">Taphrina deformans (strain PYCC 5710 / ATCC 11124 / CBS 356.35 / IMI 108563 / JCM 9778 / NBRC 8474)</name>
    <name type="common">Peach leaf curl fungus</name>
    <name type="synonym">Lalaria deformans</name>
    <dbReference type="NCBI Taxonomy" id="1097556"/>
    <lineage>
        <taxon>Eukaryota</taxon>
        <taxon>Fungi</taxon>
        <taxon>Dikarya</taxon>
        <taxon>Ascomycota</taxon>
        <taxon>Taphrinomycotina</taxon>
        <taxon>Taphrinomycetes</taxon>
        <taxon>Taphrinales</taxon>
        <taxon>Taphrinaceae</taxon>
        <taxon>Taphrina</taxon>
    </lineage>
</organism>
<gene>
    <name evidence="1" type="ORF">TAPDE_002999</name>
</gene>
<dbReference type="STRING" id="1097556.R4XAL7"/>
<keyword evidence="2" id="KW-1185">Reference proteome</keyword>
<evidence type="ECO:0000313" key="2">
    <source>
        <dbReference type="Proteomes" id="UP000013776"/>
    </source>
</evidence>
<proteinExistence type="predicted"/>
<accession>R4XAL7</accession>
<dbReference type="InterPro" id="IPR011990">
    <property type="entry name" value="TPR-like_helical_dom_sf"/>
</dbReference>